<dbReference type="CDD" id="cd05930">
    <property type="entry name" value="A_NRPS"/>
    <property type="match status" value="1"/>
</dbReference>
<reference evidence="2 3" key="1">
    <citation type="submission" date="2023-10" db="EMBL/GenBank/DDBJ databases">
        <title>Xenorhabdus taiwanensis sp. nov., a symbiotic bacterium associated with the entomopathogenic nematode Steinernema taiwanensis.</title>
        <authorList>
            <person name="Tseng C.T."/>
            <person name="Shu H.Y."/>
            <person name="Chen M.H."/>
            <person name="Fang Y.J."/>
            <person name="Wu T.L."/>
            <person name="Lin Y.C."/>
            <person name="Huang C.J."/>
        </authorList>
    </citation>
    <scope>NUCLEOTIDE SEQUENCE [LARGE SCALE GENOMIC DNA]</scope>
    <source>
        <strain evidence="2 3">TCT-1</strain>
        <plasmid evidence="2 3">pXT29</plasmid>
    </source>
</reference>
<dbReference type="RefSeq" id="WP_374053721.1">
    <property type="nucleotide sequence ID" value="NZ_AP028980.1"/>
</dbReference>
<keyword evidence="2" id="KW-0614">Plasmid</keyword>
<dbReference type="PANTHER" id="PTHR45527">
    <property type="entry name" value="NONRIBOSOMAL PEPTIDE SYNTHETASE"/>
    <property type="match status" value="1"/>
</dbReference>
<organism evidence="2 3">
    <name type="scientific">Xenorhabdus taiwanensis</name>
    <dbReference type="NCBI Taxonomy" id="3085177"/>
    <lineage>
        <taxon>Bacteria</taxon>
        <taxon>Pseudomonadati</taxon>
        <taxon>Pseudomonadota</taxon>
        <taxon>Gammaproteobacteria</taxon>
        <taxon>Enterobacterales</taxon>
        <taxon>Morganellaceae</taxon>
        <taxon>Xenorhabdus</taxon>
    </lineage>
</organism>
<dbReference type="InterPro" id="IPR010071">
    <property type="entry name" value="AA_adenyl_dom"/>
</dbReference>
<dbReference type="InterPro" id="IPR000873">
    <property type="entry name" value="AMP-dep_synth/lig_dom"/>
</dbReference>
<keyword evidence="3" id="KW-1185">Reference proteome</keyword>
<dbReference type="EMBL" id="AP028980">
    <property type="protein sequence ID" value="BET98878.1"/>
    <property type="molecule type" value="Genomic_DNA"/>
</dbReference>
<dbReference type="Proteomes" id="UP001529514">
    <property type="component" value="Plasmid pXT29"/>
</dbReference>
<dbReference type="InterPro" id="IPR042099">
    <property type="entry name" value="ANL_N_sf"/>
</dbReference>
<dbReference type="Gene3D" id="3.40.50.12780">
    <property type="entry name" value="N-terminal domain of ligase-like"/>
    <property type="match status" value="1"/>
</dbReference>
<accession>A0ABM8K144</accession>
<feature type="domain" description="AMP-dependent synthetase/ligase" evidence="1">
    <location>
        <begin position="32"/>
        <end position="378"/>
    </location>
</feature>
<proteinExistence type="predicted"/>
<gene>
    <name evidence="2" type="ORF">TCT1_37990</name>
</gene>
<dbReference type="InterPro" id="IPR020845">
    <property type="entry name" value="AMP-binding_CS"/>
</dbReference>
<protein>
    <submittedName>
        <fullName evidence="2">Amino acid adenylation domain-containing protein</fullName>
    </submittedName>
</protein>
<dbReference type="PANTHER" id="PTHR45527:SF1">
    <property type="entry name" value="FATTY ACID SYNTHASE"/>
    <property type="match status" value="1"/>
</dbReference>
<dbReference type="InterPro" id="IPR045851">
    <property type="entry name" value="AMP-bd_C_sf"/>
</dbReference>
<dbReference type="SUPFAM" id="SSF56801">
    <property type="entry name" value="Acetyl-CoA synthetase-like"/>
    <property type="match status" value="1"/>
</dbReference>
<dbReference type="NCBIfam" id="TIGR01733">
    <property type="entry name" value="AA-adenyl-dom"/>
    <property type="match status" value="1"/>
</dbReference>
<geneLocation type="plasmid" evidence="2 3">
    <name>pXT29</name>
</geneLocation>
<dbReference type="PROSITE" id="PS00455">
    <property type="entry name" value="AMP_BINDING"/>
    <property type="match status" value="1"/>
</dbReference>
<sequence length="542" mass="60437">MTALPRWAYQTYAEQTRDYQLGELFAFGRLHNPQKLAISDGKQSYTFSQLDDMATSLAQWLSQNGVKSATCVPVLAEKCAIMPVIAVACWKLGAVYVPLDGQLPQARIRKLLVRLNTPVVLAISHSPLDDTGIWLSGEELLAVCRQPTSAEGTLFEYQHAPDDTAYIIFTSGSTGEPKGVEISSNSLKTYFDAHNQWLQFTPDSRVFSLSPFHFDVSIEDTLLPLSLGAFVWQFANVHAGAIMRNIIIREKITHLIAVSTLLSLITENGKQIQAENFPALEMVMTGAEICDPKIINLWKQNLPTVRLINAYGPTETTIVCCCYEIEQPDEQRTISWPIGVPLQNVSCLIIDENQNIQKDTDIVGELCIGGDLVMKGYLGQPQETEKVIFEHQGVRYYRTGDICLRQADGNILYVGRRDDEVKIAGRRIHLGEIRQKCLATNGVQRVAIRKVQLDGKDHIAVVITGEKSNELANIEISLAAELPRYMLPTLWGWAEEVNLSANGKTDEKVLLDQLIDAATQKKSRYFIRRQGGSFTPMNRGVV</sequence>
<dbReference type="Pfam" id="PF00501">
    <property type="entry name" value="AMP-binding"/>
    <property type="match status" value="1"/>
</dbReference>
<evidence type="ECO:0000313" key="2">
    <source>
        <dbReference type="EMBL" id="BET98878.1"/>
    </source>
</evidence>
<dbReference type="Gene3D" id="3.30.300.30">
    <property type="match status" value="1"/>
</dbReference>
<evidence type="ECO:0000313" key="3">
    <source>
        <dbReference type="Proteomes" id="UP001529514"/>
    </source>
</evidence>
<evidence type="ECO:0000259" key="1">
    <source>
        <dbReference type="Pfam" id="PF00501"/>
    </source>
</evidence>
<name>A0ABM8K144_9GAMM</name>